<dbReference type="SUPFAM" id="SSF52833">
    <property type="entry name" value="Thioredoxin-like"/>
    <property type="match status" value="1"/>
</dbReference>
<organism evidence="2 3">
    <name type="scientific">Natronincola ferrireducens</name>
    <dbReference type="NCBI Taxonomy" id="393762"/>
    <lineage>
        <taxon>Bacteria</taxon>
        <taxon>Bacillati</taxon>
        <taxon>Bacillota</taxon>
        <taxon>Clostridia</taxon>
        <taxon>Peptostreptococcales</taxon>
        <taxon>Natronincolaceae</taxon>
        <taxon>Natronincola</taxon>
    </lineage>
</organism>
<feature type="domain" description="Alkyl hydroperoxide reductase subunit C/ Thiol specific antioxidant" evidence="1">
    <location>
        <begin position="9"/>
        <end position="47"/>
    </location>
</feature>
<dbReference type="Pfam" id="PF00578">
    <property type="entry name" value="AhpC-TSA"/>
    <property type="match status" value="1"/>
</dbReference>
<proteinExistence type="predicted"/>
<dbReference type="GO" id="GO:0016491">
    <property type="term" value="F:oxidoreductase activity"/>
    <property type="evidence" value="ECO:0007669"/>
    <property type="project" value="InterPro"/>
</dbReference>
<evidence type="ECO:0000259" key="1">
    <source>
        <dbReference type="Pfam" id="PF00578"/>
    </source>
</evidence>
<dbReference type="InterPro" id="IPR000866">
    <property type="entry name" value="AhpC/TSA"/>
</dbReference>
<dbReference type="EMBL" id="FNFP01000003">
    <property type="protein sequence ID" value="SDK75940.1"/>
    <property type="molecule type" value="Genomic_DNA"/>
</dbReference>
<protein>
    <submittedName>
        <fullName evidence="2">AhpC/TSA family protein</fullName>
    </submittedName>
</protein>
<reference evidence="2 3" key="1">
    <citation type="submission" date="2016-10" db="EMBL/GenBank/DDBJ databases">
        <authorList>
            <person name="de Groot N.N."/>
        </authorList>
    </citation>
    <scope>NUCLEOTIDE SEQUENCE [LARGE SCALE GENOMIC DNA]</scope>
    <source>
        <strain evidence="2 3">DSM 18346</strain>
    </source>
</reference>
<name>A0A1G9EIF7_9FIRM</name>
<evidence type="ECO:0000313" key="2">
    <source>
        <dbReference type="EMBL" id="SDK75940.1"/>
    </source>
</evidence>
<dbReference type="Gene3D" id="3.40.30.10">
    <property type="entry name" value="Glutaredoxin"/>
    <property type="match status" value="1"/>
</dbReference>
<keyword evidence="3" id="KW-1185">Reference proteome</keyword>
<evidence type="ECO:0000313" key="3">
    <source>
        <dbReference type="Proteomes" id="UP000198718"/>
    </source>
</evidence>
<dbReference type="STRING" id="393762.SAMN05660472_01987"/>
<accession>A0A1G9EIF7</accession>
<dbReference type="Proteomes" id="UP000198718">
    <property type="component" value="Unassembled WGS sequence"/>
</dbReference>
<dbReference type="GO" id="GO:0016209">
    <property type="term" value="F:antioxidant activity"/>
    <property type="evidence" value="ECO:0007669"/>
    <property type="project" value="InterPro"/>
</dbReference>
<dbReference type="AlphaFoldDB" id="A0A1G9EIF7"/>
<sequence>MEQKTKVEIGKKAPDFTLPSDIGEEMSLNEFKGKNIVVFFYPKDHTAG</sequence>
<dbReference type="InterPro" id="IPR036249">
    <property type="entry name" value="Thioredoxin-like_sf"/>
</dbReference>
<gene>
    <name evidence="2" type="ORF">SAMN05660472_01987</name>
</gene>